<dbReference type="AlphaFoldDB" id="A0AAV7SDT9"/>
<feature type="region of interest" description="Disordered" evidence="1">
    <location>
        <begin position="93"/>
        <end position="121"/>
    </location>
</feature>
<proteinExistence type="predicted"/>
<dbReference type="EMBL" id="JANPWB010000008">
    <property type="protein sequence ID" value="KAJ1162609.1"/>
    <property type="molecule type" value="Genomic_DNA"/>
</dbReference>
<sequence length="255" mass="27028">MHLSLRQYGSLPFSRGLAVPGLERISLVRVSCVPSSVPSGAAAPGPGGRSSSFSHLLFPGRSASRIGPPVWPRRGAVAAGRLFLPGYPAPRPSSRARPAIGGDPEGPKPGTRFWPFRQPPLSRPPRGPVLGRCLRGCDAAPPPQTALPFWAALSCGPGLKHGPRSRNVGSPLRAALFLPAATFHGPNLRCVLRGRSAAPPPQGVGGSLAAHSSLQIPQALVRPAREQRTLLFPPPQLRRISRMRRGALKARVRHV</sequence>
<evidence type="ECO:0000256" key="1">
    <source>
        <dbReference type="SAM" id="MobiDB-lite"/>
    </source>
</evidence>
<evidence type="ECO:0000313" key="3">
    <source>
        <dbReference type="Proteomes" id="UP001066276"/>
    </source>
</evidence>
<keyword evidence="3" id="KW-1185">Reference proteome</keyword>
<protein>
    <submittedName>
        <fullName evidence="2">Uncharacterized protein</fullName>
    </submittedName>
</protein>
<organism evidence="2 3">
    <name type="scientific">Pleurodeles waltl</name>
    <name type="common">Iberian ribbed newt</name>
    <dbReference type="NCBI Taxonomy" id="8319"/>
    <lineage>
        <taxon>Eukaryota</taxon>
        <taxon>Metazoa</taxon>
        <taxon>Chordata</taxon>
        <taxon>Craniata</taxon>
        <taxon>Vertebrata</taxon>
        <taxon>Euteleostomi</taxon>
        <taxon>Amphibia</taxon>
        <taxon>Batrachia</taxon>
        <taxon>Caudata</taxon>
        <taxon>Salamandroidea</taxon>
        <taxon>Salamandridae</taxon>
        <taxon>Pleurodelinae</taxon>
        <taxon>Pleurodeles</taxon>
    </lineage>
</organism>
<evidence type="ECO:0000313" key="2">
    <source>
        <dbReference type="EMBL" id="KAJ1162609.1"/>
    </source>
</evidence>
<comment type="caution">
    <text evidence="2">The sequence shown here is derived from an EMBL/GenBank/DDBJ whole genome shotgun (WGS) entry which is preliminary data.</text>
</comment>
<gene>
    <name evidence="2" type="ORF">NDU88_003077</name>
</gene>
<accession>A0AAV7SDT9</accession>
<reference evidence="2" key="1">
    <citation type="journal article" date="2022" name="bioRxiv">
        <title>Sequencing and chromosome-scale assembly of the giantPleurodeles waltlgenome.</title>
        <authorList>
            <person name="Brown T."/>
            <person name="Elewa A."/>
            <person name="Iarovenko S."/>
            <person name="Subramanian E."/>
            <person name="Araus A.J."/>
            <person name="Petzold A."/>
            <person name="Susuki M."/>
            <person name="Suzuki K.-i.T."/>
            <person name="Hayashi T."/>
            <person name="Toyoda A."/>
            <person name="Oliveira C."/>
            <person name="Osipova E."/>
            <person name="Leigh N.D."/>
            <person name="Simon A."/>
            <person name="Yun M.H."/>
        </authorList>
    </citation>
    <scope>NUCLEOTIDE SEQUENCE</scope>
    <source>
        <strain evidence="2">20211129_DDA</strain>
        <tissue evidence="2">Liver</tissue>
    </source>
</reference>
<dbReference type="Proteomes" id="UP001066276">
    <property type="component" value="Chromosome 4_2"/>
</dbReference>
<name>A0AAV7SDT9_PLEWA</name>